<gene>
    <name evidence="4" type="ORF">D9615_009952</name>
</gene>
<organism evidence="4 5">
    <name type="scientific">Tricholomella constricta</name>
    <dbReference type="NCBI Taxonomy" id="117010"/>
    <lineage>
        <taxon>Eukaryota</taxon>
        <taxon>Fungi</taxon>
        <taxon>Dikarya</taxon>
        <taxon>Basidiomycota</taxon>
        <taxon>Agaricomycotina</taxon>
        <taxon>Agaricomycetes</taxon>
        <taxon>Agaricomycetidae</taxon>
        <taxon>Agaricales</taxon>
        <taxon>Tricholomatineae</taxon>
        <taxon>Lyophyllaceae</taxon>
        <taxon>Tricholomella</taxon>
    </lineage>
</organism>
<keyword evidence="1" id="KW-0238">DNA-binding</keyword>
<dbReference type="Gene3D" id="1.10.10.60">
    <property type="entry name" value="Homeodomain-like"/>
    <property type="match status" value="1"/>
</dbReference>
<protein>
    <recommendedName>
        <fullName evidence="3">HTH CENPB-type domain-containing protein</fullName>
    </recommendedName>
</protein>
<dbReference type="InterPro" id="IPR006600">
    <property type="entry name" value="HTH_CenpB_DNA-bd_dom"/>
</dbReference>
<comment type="caution">
    <text evidence="4">The sequence shown here is derived from an EMBL/GenBank/DDBJ whole genome shotgun (WGS) entry which is preliminary data.</text>
</comment>
<dbReference type="PROSITE" id="PS51253">
    <property type="entry name" value="HTH_CENPB"/>
    <property type="match status" value="1"/>
</dbReference>
<dbReference type="Pfam" id="PF03221">
    <property type="entry name" value="HTH_Tnp_Tc5"/>
    <property type="match status" value="1"/>
</dbReference>
<dbReference type="AlphaFoldDB" id="A0A8H5LTU3"/>
<keyword evidence="5" id="KW-1185">Reference proteome</keyword>
<feature type="region of interest" description="Disordered" evidence="2">
    <location>
        <begin position="591"/>
        <end position="620"/>
    </location>
</feature>
<feature type="compositionally biased region" description="Basic and acidic residues" evidence="2">
    <location>
        <begin position="611"/>
        <end position="620"/>
    </location>
</feature>
<evidence type="ECO:0000256" key="2">
    <source>
        <dbReference type="SAM" id="MobiDB-lite"/>
    </source>
</evidence>
<reference evidence="4 5" key="1">
    <citation type="journal article" date="2020" name="ISME J.">
        <title>Uncovering the hidden diversity of litter-decomposition mechanisms in mushroom-forming fungi.</title>
        <authorList>
            <person name="Floudas D."/>
            <person name="Bentzer J."/>
            <person name="Ahren D."/>
            <person name="Johansson T."/>
            <person name="Persson P."/>
            <person name="Tunlid A."/>
        </authorList>
    </citation>
    <scope>NUCLEOTIDE SEQUENCE [LARGE SCALE GENOMIC DNA]</scope>
    <source>
        <strain evidence="4 5">CBS 661.87</strain>
    </source>
</reference>
<dbReference type="SUPFAM" id="SSF46689">
    <property type="entry name" value="Homeodomain-like"/>
    <property type="match status" value="1"/>
</dbReference>
<dbReference type="InterPro" id="IPR009057">
    <property type="entry name" value="Homeodomain-like_sf"/>
</dbReference>
<dbReference type="SMART" id="SM00674">
    <property type="entry name" value="CENPB"/>
    <property type="match status" value="1"/>
</dbReference>
<dbReference type="Pfam" id="PF03184">
    <property type="entry name" value="DDE_1"/>
    <property type="match status" value="1"/>
</dbReference>
<dbReference type="GO" id="GO:0005634">
    <property type="term" value="C:nucleus"/>
    <property type="evidence" value="ECO:0007669"/>
    <property type="project" value="TreeGrafter"/>
</dbReference>
<evidence type="ECO:0000256" key="1">
    <source>
        <dbReference type="ARBA" id="ARBA00023125"/>
    </source>
</evidence>
<dbReference type="GO" id="GO:0003677">
    <property type="term" value="F:DNA binding"/>
    <property type="evidence" value="ECO:0007669"/>
    <property type="project" value="UniProtKB-KW"/>
</dbReference>
<evidence type="ECO:0000313" key="5">
    <source>
        <dbReference type="Proteomes" id="UP000565441"/>
    </source>
</evidence>
<feature type="compositionally biased region" description="Basic residues" evidence="2">
    <location>
        <begin position="96"/>
        <end position="107"/>
    </location>
</feature>
<dbReference type="InterPro" id="IPR050863">
    <property type="entry name" value="CenT-Element_Derived"/>
</dbReference>
<feature type="domain" description="HTH CENPB-type" evidence="3">
    <location>
        <begin position="187"/>
        <end position="261"/>
    </location>
</feature>
<proteinExistence type="predicted"/>
<dbReference type="Proteomes" id="UP000565441">
    <property type="component" value="Unassembled WGS sequence"/>
</dbReference>
<accession>A0A8H5LTU3</accession>
<dbReference type="OrthoDB" id="162969at2759"/>
<dbReference type="EMBL" id="JAACJP010000056">
    <property type="protein sequence ID" value="KAF5369186.1"/>
    <property type="molecule type" value="Genomic_DNA"/>
</dbReference>
<evidence type="ECO:0000313" key="4">
    <source>
        <dbReference type="EMBL" id="KAF5369186.1"/>
    </source>
</evidence>
<feature type="region of interest" description="Disordered" evidence="2">
    <location>
        <begin position="92"/>
        <end position="116"/>
    </location>
</feature>
<dbReference type="PANTHER" id="PTHR19303:SF73">
    <property type="entry name" value="PROTEIN PDC2"/>
    <property type="match status" value="1"/>
</dbReference>
<dbReference type="PANTHER" id="PTHR19303">
    <property type="entry name" value="TRANSPOSON"/>
    <property type="match status" value="1"/>
</dbReference>
<evidence type="ECO:0000259" key="3">
    <source>
        <dbReference type="PROSITE" id="PS51253"/>
    </source>
</evidence>
<sequence>MSTKALDVLKVGLIRLKEQIKTRKNDILDRLSRKEHVADEDEHWLDNEANLVDEDTVLELLDKASDYERGLQRLNSQQKTLVEKLKELGGGIKKAAGNKRKRPKQPRKTGSYAEKKKAAPVFTKKENATLKQKIEILDWHHGKTAAHWNQIYPNLCLKQPTISAWLKDEPKYRQQYADTLARGQTGNIKRVKQTEHPEVNEMLELWVTKAMSDEIPINGEILRQKWNRFADLQGVPEDERLALSDGWLTALKRRCGLRNFKRHGEAASADIRDIEHERERLRELIRKHGYRLKDIFNMDETGLFWAMPPDRGLMDKPSSGVKGCKKRLTYAFTMNATGSEKLPPFVIGKATRPRAFQRKSGAQLGFYYRSNAKAWMTGVLYQEWLRNWDAQLRRDGRKILLLQDNFSAHIVPDDLTNIRVENFAPNLTPHVQPADAGVIRCFKAHYRARFMNRAIDRYDSNVSPANIYDLNILEAMRMADMAWKEVDTTTIYNCWRKTGILPDSLLNSESSTVPVPTIPVLSLLNKDSGSSDPIVAAEDQVSDALTHLERIGVLQQHNRMDLRELLNLVDEKNLYNEGTEEEIHQAVLARREAEEGQEQNGGNDMDDEETIDIRKKAPRS</sequence>
<name>A0A8H5LTU3_9AGAR</name>
<dbReference type="InterPro" id="IPR004875">
    <property type="entry name" value="DDE_SF_endonuclease_dom"/>
</dbReference>